<sequence>MKTLFTSIIVLFLSIAMNAQETFTLKVTVNNAKDDQGKMVYSLSTQNQFMKAAPLKSASIEIKDGVAVATFENVPVGDYAVMVLHDKNGNNQMDFSEQGMPTEAYGMSNNPMSYGPPTWDDAKITVDSDKEITVRL</sequence>
<reference evidence="2 3" key="1">
    <citation type="journal article" date="2017" name="Proc. Natl. Acad. Sci. U.S.A.">
        <title>Simulation of Deepwater Horizon oil plume reveals substrate specialization within a complex community of hydrocarbon-degraders.</title>
        <authorList>
            <person name="Hu P."/>
            <person name="Dubinsky E.A."/>
            <person name="Probst A.J."/>
            <person name="Wang J."/>
            <person name="Sieber C.M.K."/>
            <person name="Tom L.M."/>
            <person name="Gardinali P."/>
            <person name="Banfield J.F."/>
            <person name="Atlas R.M."/>
            <person name="Andersen G.L."/>
        </authorList>
    </citation>
    <scope>NUCLEOTIDE SEQUENCE [LARGE SCALE GENOMIC DNA]</scope>
    <source>
        <strain evidence="2">35_9_T64</strain>
    </source>
</reference>
<comment type="caution">
    <text evidence="2">The sequence shown here is derived from an EMBL/GenBank/DDBJ whole genome shotgun (WGS) entry which is preliminary data.</text>
</comment>
<feature type="chain" id="PRO_5012035018" description="DUF2141 domain-containing protein" evidence="1">
    <location>
        <begin position="20"/>
        <end position="136"/>
    </location>
</feature>
<protein>
    <recommendedName>
        <fullName evidence="4">DUF2141 domain-containing protein</fullName>
    </recommendedName>
</protein>
<gene>
    <name evidence="2" type="ORF">A9Q93_04935</name>
</gene>
<keyword evidence="1" id="KW-0732">Signal</keyword>
<organism evidence="2 3">
    <name type="scientific">Nonlabens dokdonensis</name>
    <dbReference type="NCBI Taxonomy" id="328515"/>
    <lineage>
        <taxon>Bacteria</taxon>
        <taxon>Pseudomonadati</taxon>
        <taxon>Bacteroidota</taxon>
        <taxon>Flavobacteriia</taxon>
        <taxon>Flavobacteriales</taxon>
        <taxon>Flavobacteriaceae</taxon>
        <taxon>Nonlabens</taxon>
    </lineage>
</organism>
<dbReference type="Pfam" id="PF09912">
    <property type="entry name" value="DUF2141"/>
    <property type="match status" value="1"/>
</dbReference>
<dbReference type="InterPro" id="IPR018673">
    <property type="entry name" value="DUF2141"/>
</dbReference>
<feature type="signal peptide" evidence="1">
    <location>
        <begin position="1"/>
        <end position="19"/>
    </location>
</feature>
<dbReference type="EMBL" id="MAAX01000078">
    <property type="protein sequence ID" value="OUS17526.1"/>
    <property type="molecule type" value="Genomic_DNA"/>
</dbReference>
<evidence type="ECO:0000313" key="2">
    <source>
        <dbReference type="EMBL" id="OUS17526.1"/>
    </source>
</evidence>
<evidence type="ECO:0000313" key="3">
    <source>
        <dbReference type="Proteomes" id="UP000196102"/>
    </source>
</evidence>
<dbReference type="AlphaFoldDB" id="A0A1Z8B4L0"/>
<name>A0A1Z8B4L0_9FLAO</name>
<dbReference type="Proteomes" id="UP000196102">
    <property type="component" value="Unassembled WGS sequence"/>
</dbReference>
<dbReference type="RefSeq" id="WP_303686284.1">
    <property type="nucleotide sequence ID" value="NZ_CAJXYO010000041.1"/>
</dbReference>
<accession>A0A1Z8B4L0</accession>
<evidence type="ECO:0000256" key="1">
    <source>
        <dbReference type="SAM" id="SignalP"/>
    </source>
</evidence>
<proteinExistence type="predicted"/>
<evidence type="ECO:0008006" key="4">
    <source>
        <dbReference type="Google" id="ProtNLM"/>
    </source>
</evidence>